<dbReference type="RefSeq" id="WP_176164906.1">
    <property type="nucleotide sequence ID" value="NZ_CP054929.1"/>
</dbReference>
<dbReference type="PANTHER" id="PTHR16305:SF35">
    <property type="entry name" value="TRANSCRIPTIONAL ACTIVATOR DOMAIN"/>
    <property type="match status" value="1"/>
</dbReference>
<sequence>MELNTLDSAIAGCLSGNSRIVFVEGPAGCGKSEFIESIAERAEGLGATLLRAVGSPRERSVPLGALRQLIASAPADTLPQMAPAEPATLVRVEAMQEFCAALHRLSATTPVVVCVDDLQHVDDPTLQYLLYAARRTRSARILLVLAESLHEHASDPVFSTELLRLPHFERVRLERLDRSGVAELAATYQGLPQDEDFGDALYAISGGNPLLLRALVEEYRAAPAERRAALPSPEAGGPFTQAVLTCLHRGGRETVRLAEALAVLRDVGSVECVRRLLGVSAAAASQTVHALNAAGIADGCGFRHPCVPAAIVHAMEPEARAALHRDAARLLHSIGAPSPAVAGHLLAAGEADERWGVAALRDAAEQALADDDVAQAVACLTLAHQACDDDQRTSAIKIRLAAVTWRVDPCAAEEHTAEPLAALRAGRLVESHMPALARLLVTQGRVDAAAEVLERLAQTRGDGSPQAAEVMRGNLLGAQFGHAAPAGSRAMVAVSKDADGAATVTLTDSAASRPAAGMWAVPTAAEGEPAAAAAERFLQTAVLTDTTIEPIGQALRTLIHGDRPDRALPWCQSFVEEADRRGAPGWKAAFAQAQAVIMIRQGNLRVAEEYATMALDCLPEKNGSVFACAPRSVLIYTATAQGRHGAAARQLNHPVPDGLFRTVYALGYLRSRGFYHLATNCFHAALSDFLEVGRLARRWGLDRAVVVPWRTDAAEALIQLGDRQQAEQLVTEQLAMGDARNARVRGVALRVRAALVEVGQRPRLLAESVDELRKYGDRFELSRALSDLGQAFQAVGEPARASMVTRRAWHLAKECGIESVRERPVPGHHARSVPAQEDPLWSADPDVDAKLSDSEKRVAVLAAYGYTNREIALKLYVTVSTVEQHLTRVYRKLNITRRQELPMNLQLSMAEIA</sequence>
<dbReference type="Gene3D" id="3.40.50.300">
    <property type="entry name" value="P-loop containing nucleotide triphosphate hydrolases"/>
    <property type="match status" value="1"/>
</dbReference>
<name>A0A7H8NFE9_9ACTN</name>
<dbReference type="GO" id="GO:0005524">
    <property type="term" value="F:ATP binding"/>
    <property type="evidence" value="ECO:0007669"/>
    <property type="project" value="UniProtKB-KW"/>
</dbReference>
<dbReference type="SMART" id="SM00421">
    <property type="entry name" value="HTH_LUXR"/>
    <property type="match status" value="1"/>
</dbReference>
<accession>A0A7H8NFE9</accession>
<keyword evidence="5" id="KW-1185">Reference proteome</keyword>
<dbReference type="PROSITE" id="PS50043">
    <property type="entry name" value="HTH_LUXR_2"/>
    <property type="match status" value="1"/>
</dbReference>
<dbReference type="SUPFAM" id="SSF46894">
    <property type="entry name" value="C-terminal effector domain of the bipartite response regulators"/>
    <property type="match status" value="1"/>
</dbReference>
<dbReference type="AlphaFoldDB" id="A0A7H8NFE9"/>
<proteinExistence type="predicted"/>
<evidence type="ECO:0000256" key="1">
    <source>
        <dbReference type="ARBA" id="ARBA00022741"/>
    </source>
</evidence>
<dbReference type="PROSITE" id="PS00622">
    <property type="entry name" value="HTH_LUXR_1"/>
    <property type="match status" value="1"/>
</dbReference>
<dbReference type="CDD" id="cd06170">
    <property type="entry name" value="LuxR_C_like"/>
    <property type="match status" value="1"/>
</dbReference>
<dbReference type="Pfam" id="PF13191">
    <property type="entry name" value="AAA_16"/>
    <property type="match status" value="1"/>
</dbReference>
<dbReference type="Gene3D" id="1.10.10.10">
    <property type="entry name" value="Winged helix-like DNA-binding domain superfamily/Winged helix DNA-binding domain"/>
    <property type="match status" value="1"/>
</dbReference>
<dbReference type="SUPFAM" id="SSF52540">
    <property type="entry name" value="P-loop containing nucleoside triphosphate hydrolases"/>
    <property type="match status" value="1"/>
</dbReference>
<evidence type="ECO:0000256" key="2">
    <source>
        <dbReference type="ARBA" id="ARBA00022840"/>
    </source>
</evidence>
<dbReference type="InterPro" id="IPR041664">
    <property type="entry name" value="AAA_16"/>
</dbReference>
<dbReference type="GO" id="GO:0003677">
    <property type="term" value="F:DNA binding"/>
    <property type="evidence" value="ECO:0007669"/>
    <property type="project" value="InterPro"/>
</dbReference>
<keyword evidence="1" id="KW-0547">Nucleotide-binding</keyword>
<dbReference type="Pfam" id="PF00196">
    <property type="entry name" value="GerE"/>
    <property type="match status" value="1"/>
</dbReference>
<organism evidence="4 5">
    <name type="scientific">Streptomyces buecherae</name>
    <dbReference type="NCBI Taxonomy" id="2763006"/>
    <lineage>
        <taxon>Bacteria</taxon>
        <taxon>Bacillati</taxon>
        <taxon>Actinomycetota</taxon>
        <taxon>Actinomycetes</taxon>
        <taxon>Kitasatosporales</taxon>
        <taxon>Streptomycetaceae</taxon>
        <taxon>Streptomyces</taxon>
    </lineage>
</organism>
<dbReference type="InterPro" id="IPR036388">
    <property type="entry name" value="WH-like_DNA-bd_sf"/>
</dbReference>
<feature type="domain" description="HTH luxR-type" evidence="3">
    <location>
        <begin position="844"/>
        <end position="909"/>
    </location>
</feature>
<dbReference type="GO" id="GO:0005737">
    <property type="term" value="C:cytoplasm"/>
    <property type="evidence" value="ECO:0007669"/>
    <property type="project" value="TreeGrafter"/>
</dbReference>
<protein>
    <submittedName>
        <fullName evidence="4">AAA family ATPase</fullName>
    </submittedName>
</protein>
<reference evidence="4 5" key="1">
    <citation type="submission" date="2020-06" db="EMBL/GenBank/DDBJ databases">
        <title>Genome mining for natural products.</title>
        <authorList>
            <person name="Zhang B."/>
            <person name="Shi J."/>
            <person name="Ge H."/>
        </authorList>
    </citation>
    <scope>NUCLEOTIDE SEQUENCE [LARGE SCALE GENOMIC DNA]</scope>
    <source>
        <strain evidence="4 5">NA00687</strain>
    </source>
</reference>
<evidence type="ECO:0000313" key="5">
    <source>
        <dbReference type="Proteomes" id="UP000509303"/>
    </source>
</evidence>
<gene>
    <name evidence="4" type="ORF">HUT08_30770</name>
</gene>
<dbReference type="PRINTS" id="PR00038">
    <property type="entry name" value="HTHLUXR"/>
</dbReference>
<dbReference type="InterPro" id="IPR000792">
    <property type="entry name" value="Tscrpt_reg_LuxR_C"/>
</dbReference>
<keyword evidence="2" id="KW-0067">ATP-binding</keyword>
<dbReference type="InterPro" id="IPR016032">
    <property type="entry name" value="Sig_transdc_resp-reg_C-effctor"/>
</dbReference>
<dbReference type="EMBL" id="CP054929">
    <property type="protein sequence ID" value="QKW53197.1"/>
    <property type="molecule type" value="Genomic_DNA"/>
</dbReference>
<dbReference type="Proteomes" id="UP000509303">
    <property type="component" value="Chromosome"/>
</dbReference>
<dbReference type="GO" id="GO:0006355">
    <property type="term" value="P:regulation of DNA-templated transcription"/>
    <property type="evidence" value="ECO:0007669"/>
    <property type="project" value="InterPro"/>
</dbReference>
<dbReference type="GO" id="GO:0004016">
    <property type="term" value="F:adenylate cyclase activity"/>
    <property type="evidence" value="ECO:0007669"/>
    <property type="project" value="TreeGrafter"/>
</dbReference>
<evidence type="ECO:0000313" key="4">
    <source>
        <dbReference type="EMBL" id="QKW53197.1"/>
    </source>
</evidence>
<dbReference type="InterPro" id="IPR027417">
    <property type="entry name" value="P-loop_NTPase"/>
</dbReference>
<dbReference type="PANTHER" id="PTHR16305">
    <property type="entry name" value="TESTICULAR SOLUBLE ADENYLYL CYCLASE"/>
    <property type="match status" value="1"/>
</dbReference>
<evidence type="ECO:0000259" key="3">
    <source>
        <dbReference type="PROSITE" id="PS50043"/>
    </source>
</evidence>